<sequence>MKDFCVIGYDNIDVLVKIGETLGNSKINIEGLSVSSLGESSVIHFLVDDELATLRALKEANIQVHSVTDVFVYHKDQKQVTGKPGSFGGICKTLQENNLKIQFGYPAENNRFVFGVDSIEKAKELLQ</sequence>
<dbReference type="SUPFAM" id="SSF55021">
    <property type="entry name" value="ACT-like"/>
    <property type="match status" value="1"/>
</dbReference>
<evidence type="ECO:0000259" key="1">
    <source>
        <dbReference type="PROSITE" id="PS51671"/>
    </source>
</evidence>
<name>A0ABM7PD52_9BACT</name>
<evidence type="ECO:0000313" key="2">
    <source>
        <dbReference type="EMBL" id="BCS95458.1"/>
    </source>
</evidence>
<dbReference type="EMBL" id="AP024488">
    <property type="protein sequence ID" value="BCS95458.1"/>
    <property type="molecule type" value="Genomic_DNA"/>
</dbReference>
<dbReference type="Proteomes" id="UP001320148">
    <property type="component" value="Chromosome"/>
</dbReference>
<dbReference type="RefSeq" id="WP_236891702.1">
    <property type="nucleotide sequence ID" value="NZ_AP024488.1"/>
</dbReference>
<protein>
    <recommendedName>
        <fullName evidence="1">ACT domain-containing protein</fullName>
    </recommendedName>
</protein>
<keyword evidence="3" id="KW-1185">Reference proteome</keyword>
<evidence type="ECO:0000313" key="3">
    <source>
        <dbReference type="Proteomes" id="UP001320148"/>
    </source>
</evidence>
<dbReference type="InterPro" id="IPR002912">
    <property type="entry name" value="ACT_dom"/>
</dbReference>
<accession>A0ABM7PD52</accession>
<proteinExistence type="predicted"/>
<dbReference type="InterPro" id="IPR045865">
    <property type="entry name" value="ACT-like_dom_sf"/>
</dbReference>
<gene>
    <name evidence="2" type="ORF">DSLASN_10900</name>
</gene>
<reference evidence="2 3" key="1">
    <citation type="submission" date="2021-02" db="EMBL/GenBank/DDBJ databases">
        <title>Complete genome of Desulfoluna sp. strain ASN36.</title>
        <authorList>
            <person name="Takahashi A."/>
            <person name="Kojima H."/>
            <person name="Fukui M."/>
        </authorList>
    </citation>
    <scope>NUCLEOTIDE SEQUENCE [LARGE SCALE GENOMIC DNA]</scope>
    <source>
        <strain evidence="2 3">ASN36</strain>
    </source>
</reference>
<dbReference type="Gene3D" id="3.30.2130.10">
    <property type="entry name" value="VC0802-like"/>
    <property type="match status" value="1"/>
</dbReference>
<organism evidence="2 3">
    <name type="scientific">Desulfoluna limicola</name>
    <dbReference type="NCBI Taxonomy" id="2810562"/>
    <lineage>
        <taxon>Bacteria</taxon>
        <taxon>Pseudomonadati</taxon>
        <taxon>Thermodesulfobacteriota</taxon>
        <taxon>Desulfobacteria</taxon>
        <taxon>Desulfobacterales</taxon>
        <taxon>Desulfolunaceae</taxon>
        <taxon>Desulfoluna</taxon>
    </lineage>
</organism>
<dbReference type="PROSITE" id="PS51671">
    <property type="entry name" value="ACT"/>
    <property type="match status" value="1"/>
</dbReference>
<feature type="domain" description="ACT" evidence="1">
    <location>
        <begin position="3"/>
        <end position="79"/>
    </location>
</feature>